<evidence type="ECO:0000313" key="3">
    <source>
        <dbReference type="Proteomes" id="UP000233551"/>
    </source>
</evidence>
<feature type="region of interest" description="Disordered" evidence="1">
    <location>
        <begin position="38"/>
        <end position="79"/>
    </location>
</feature>
<gene>
    <name evidence="2" type="ORF">CRG98_014881</name>
</gene>
<reference evidence="2 3" key="1">
    <citation type="submission" date="2017-11" db="EMBL/GenBank/DDBJ databases">
        <title>De-novo sequencing of pomegranate (Punica granatum L.) genome.</title>
        <authorList>
            <person name="Akparov Z."/>
            <person name="Amiraslanov A."/>
            <person name="Hajiyeva S."/>
            <person name="Abbasov M."/>
            <person name="Kaur K."/>
            <person name="Hamwieh A."/>
            <person name="Solovyev V."/>
            <person name="Salamov A."/>
            <person name="Braich B."/>
            <person name="Kosarev P."/>
            <person name="Mahmoud A."/>
            <person name="Hajiyev E."/>
            <person name="Babayeva S."/>
            <person name="Izzatullayeva V."/>
            <person name="Mammadov A."/>
            <person name="Mammadov A."/>
            <person name="Sharifova S."/>
            <person name="Ojaghi J."/>
            <person name="Eynullazada K."/>
            <person name="Bayramov B."/>
            <person name="Abdulazimova A."/>
            <person name="Shahmuradov I."/>
        </authorList>
    </citation>
    <scope>NUCLEOTIDE SEQUENCE [LARGE SCALE GENOMIC DNA]</scope>
    <source>
        <strain evidence="3">cv. AG2017</strain>
        <tissue evidence="2">Leaf</tissue>
    </source>
</reference>
<evidence type="ECO:0000256" key="1">
    <source>
        <dbReference type="SAM" id="MobiDB-lite"/>
    </source>
</evidence>
<sequence>MTERAQRLWPQRKPWLRGIKGREKQAHTLDRTSWGSLERDREIESTSTSIGAERATFGSRGHSADTIRPGAIIPRTAVT</sequence>
<organism evidence="2 3">
    <name type="scientific">Punica granatum</name>
    <name type="common">Pomegranate</name>
    <dbReference type="NCBI Taxonomy" id="22663"/>
    <lineage>
        <taxon>Eukaryota</taxon>
        <taxon>Viridiplantae</taxon>
        <taxon>Streptophyta</taxon>
        <taxon>Embryophyta</taxon>
        <taxon>Tracheophyta</taxon>
        <taxon>Spermatophyta</taxon>
        <taxon>Magnoliopsida</taxon>
        <taxon>eudicotyledons</taxon>
        <taxon>Gunneridae</taxon>
        <taxon>Pentapetalae</taxon>
        <taxon>rosids</taxon>
        <taxon>malvids</taxon>
        <taxon>Myrtales</taxon>
        <taxon>Lythraceae</taxon>
        <taxon>Punica</taxon>
    </lineage>
</organism>
<comment type="caution">
    <text evidence="2">The sequence shown here is derived from an EMBL/GenBank/DDBJ whole genome shotgun (WGS) entry which is preliminary data.</text>
</comment>
<protein>
    <submittedName>
        <fullName evidence="2">Uncharacterized protein</fullName>
    </submittedName>
</protein>
<dbReference type="Proteomes" id="UP000233551">
    <property type="component" value="Unassembled WGS sequence"/>
</dbReference>
<accession>A0A2I0K879</accession>
<dbReference type="AlphaFoldDB" id="A0A2I0K879"/>
<keyword evidence="3" id="KW-1185">Reference proteome</keyword>
<proteinExistence type="predicted"/>
<dbReference type="EMBL" id="PGOL01000796">
    <property type="protein sequence ID" value="PKI64749.1"/>
    <property type="molecule type" value="Genomic_DNA"/>
</dbReference>
<name>A0A2I0K879_PUNGR</name>
<evidence type="ECO:0000313" key="2">
    <source>
        <dbReference type="EMBL" id="PKI64749.1"/>
    </source>
</evidence>